<keyword evidence="3" id="KW-1185">Reference proteome</keyword>
<dbReference type="PANTHER" id="PTHR14030:SF4">
    <property type="entry name" value="BUB1 KINASE, ISOFORM A-RELATED"/>
    <property type="match status" value="1"/>
</dbReference>
<sequence length="110" mass="13820">MMRMRMMMEVDDPLNISEHQLQEHLKQVKEEKEKDDHHRSLFTLLHDITLRFENDRRYWNDARYIRIWLQYASFFHDPSWVYQHMLQKQIGEYVGAFYQNAADYYEHQHR</sequence>
<dbReference type="SMART" id="SM00777">
    <property type="entry name" value="Mad3_BUB1_I"/>
    <property type="match status" value="1"/>
</dbReference>
<evidence type="ECO:0000259" key="1">
    <source>
        <dbReference type="PROSITE" id="PS51489"/>
    </source>
</evidence>
<protein>
    <submittedName>
        <fullName evidence="2">Mad3/BUB1 homology region 1</fullName>
    </submittedName>
</protein>
<organism evidence="2 3">
    <name type="scientific">Phascolomyces articulosus</name>
    <dbReference type="NCBI Taxonomy" id="60185"/>
    <lineage>
        <taxon>Eukaryota</taxon>
        <taxon>Fungi</taxon>
        <taxon>Fungi incertae sedis</taxon>
        <taxon>Mucoromycota</taxon>
        <taxon>Mucoromycotina</taxon>
        <taxon>Mucoromycetes</taxon>
        <taxon>Mucorales</taxon>
        <taxon>Lichtheimiaceae</taxon>
        <taxon>Phascolomyces</taxon>
    </lineage>
</organism>
<comment type="caution">
    <text evidence="2">The sequence shown here is derived from an EMBL/GenBank/DDBJ whole genome shotgun (WGS) entry which is preliminary data.</text>
</comment>
<reference evidence="2" key="1">
    <citation type="journal article" date="2022" name="IScience">
        <title>Evolution of zygomycete secretomes and the origins of terrestrial fungal ecologies.</title>
        <authorList>
            <person name="Chang Y."/>
            <person name="Wang Y."/>
            <person name="Mondo S."/>
            <person name="Ahrendt S."/>
            <person name="Andreopoulos W."/>
            <person name="Barry K."/>
            <person name="Beard J."/>
            <person name="Benny G.L."/>
            <person name="Blankenship S."/>
            <person name="Bonito G."/>
            <person name="Cuomo C."/>
            <person name="Desiro A."/>
            <person name="Gervers K.A."/>
            <person name="Hundley H."/>
            <person name="Kuo A."/>
            <person name="LaButti K."/>
            <person name="Lang B.F."/>
            <person name="Lipzen A."/>
            <person name="O'Donnell K."/>
            <person name="Pangilinan J."/>
            <person name="Reynolds N."/>
            <person name="Sandor L."/>
            <person name="Smith M.E."/>
            <person name="Tsang A."/>
            <person name="Grigoriev I.V."/>
            <person name="Stajich J.E."/>
            <person name="Spatafora J.W."/>
        </authorList>
    </citation>
    <scope>NUCLEOTIDE SEQUENCE</scope>
    <source>
        <strain evidence="2">RSA 2281</strain>
    </source>
</reference>
<reference evidence="2" key="2">
    <citation type="submission" date="2023-02" db="EMBL/GenBank/DDBJ databases">
        <authorList>
            <consortium name="DOE Joint Genome Institute"/>
            <person name="Mondo S.J."/>
            <person name="Chang Y."/>
            <person name="Wang Y."/>
            <person name="Ahrendt S."/>
            <person name="Andreopoulos W."/>
            <person name="Barry K."/>
            <person name="Beard J."/>
            <person name="Benny G.L."/>
            <person name="Blankenship S."/>
            <person name="Bonito G."/>
            <person name="Cuomo C."/>
            <person name="Desiro A."/>
            <person name="Gervers K.A."/>
            <person name="Hundley H."/>
            <person name="Kuo A."/>
            <person name="LaButti K."/>
            <person name="Lang B.F."/>
            <person name="Lipzen A."/>
            <person name="O'Donnell K."/>
            <person name="Pangilinan J."/>
            <person name="Reynolds N."/>
            <person name="Sandor L."/>
            <person name="Smith M.W."/>
            <person name="Tsang A."/>
            <person name="Grigoriev I.V."/>
            <person name="Stajich J.E."/>
            <person name="Spatafora J.W."/>
        </authorList>
    </citation>
    <scope>NUCLEOTIDE SEQUENCE</scope>
    <source>
        <strain evidence="2">RSA 2281</strain>
    </source>
</reference>
<dbReference type="GO" id="GO:0007094">
    <property type="term" value="P:mitotic spindle assembly checkpoint signaling"/>
    <property type="evidence" value="ECO:0007669"/>
    <property type="project" value="InterPro"/>
</dbReference>
<dbReference type="PANTHER" id="PTHR14030">
    <property type="entry name" value="MITOTIC CHECKPOINT SERINE/THREONINE-PROTEIN KINASE BUB1"/>
    <property type="match status" value="1"/>
</dbReference>
<feature type="domain" description="BUB1 N-terminal" evidence="1">
    <location>
        <begin position="1"/>
        <end position="110"/>
    </location>
</feature>
<dbReference type="GO" id="GO:0032991">
    <property type="term" value="C:protein-containing complex"/>
    <property type="evidence" value="ECO:0007669"/>
    <property type="project" value="UniProtKB-ARBA"/>
</dbReference>
<dbReference type="Gene3D" id="1.25.40.430">
    <property type="match status" value="1"/>
</dbReference>
<dbReference type="InterPro" id="IPR015661">
    <property type="entry name" value="Bub1/Mad3"/>
</dbReference>
<proteinExistence type="predicted"/>
<accession>A0AAD5PEC7</accession>
<dbReference type="AlphaFoldDB" id="A0AAD5PEC7"/>
<gene>
    <name evidence="2" type="ORF">BDA99DRAFT_65719</name>
</gene>
<dbReference type="Proteomes" id="UP001209540">
    <property type="component" value="Unassembled WGS sequence"/>
</dbReference>
<evidence type="ECO:0000313" key="3">
    <source>
        <dbReference type="Proteomes" id="UP001209540"/>
    </source>
</evidence>
<dbReference type="PROSITE" id="PS51489">
    <property type="entry name" value="BUB1_N"/>
    <property type="match status" value="1"/>
</dbReference>
<evidence type="ECO:0000313" key="2">
    <source>
        <dbReference type="EMBL" id="KAI9263365.1"/>
    </source>
</evidence>
<name>A0AAD5PEC7_9FUNG</name>
<dbReference type="InterPro" id="IPR013212">
    <property type="entry name" value="Mad3/Bub1_I"/>
</dbReference>
<dbReference type="GO" id="GO:0004672">
    <property type="term" value="F:protein kinase activity"/>
    <property type="evidence" value="ECO:0007669"/>
    <property type="project" value="TreeGrafter"/>
</dbReference>
<dbReference type="EMBL" id="JAIXMP010000013">
    <property type="protein sequence ID" value="KAI9263365.1"/>
    <property type="molecule type" value="Genomic_DNA"/>
</dbReference>
<dbReference type="Pfam" id="PF08311">
    <property type="entry name" value="Mad3_BUB1_I"/>
    <property type="match status" value="1"/>
</dbReference>
<dbReference type="GO" id="GO:0051754">
    <property type="term" value="P:meiotic sister chromatid cohesion, centromeric"/>
    <property type="evidence" value="ECO:0007669"/>
    <property type="project" value="TreeGrafter"/>
</dbReference>